<evidence type="ECO:0000313" key="6">
    <source>
        <dbReference type="EMBL" id="EGC30158.1"/>
    </source>
</evidence>
<evidence type="ECO:0000256" key="5">
    <source>
        <dbReference type="RuleBase" id="RU004398"/>
    </source>
</evidence>
<dbReference type="GO" id="GO:0002949">
    <property type="term" value="P:tRNA threonylcarbamoyladenosine modification"/>
    <property type="evidence" value="ECO:0000318"/>
    <property type="project" value="GO_Central"/>
</dbReference>
<dbReference type="GeneID" id="10511090"/>
<dbReference type="VEuPathDB" id="AmoebaDB:DICPUDRAFT_158138"/>
<reference evidence="7" key="1">
    <citation type="journal article" date="2011" name="Genome Biol.">
        <title>Comparative genomics of the social amoebae Dictyostelium discoideum and Dictyostelium purpureum.</title>
        <authorList>
            <consortium name="US DOE Joint Genome Institute (JGI-PGF)"/>
            <person name="Sucgang R."/>
            <person name="Kuo A."/>
            <person name="Tian X."/>
            <person name="Salerno W."/>
            <person name="Parikh A."/>
            <person name="Feasley C.L."/>
            <person name="Dalin E."/>
            <person name="Tu H."/>
            <person name="Huang E."/>
            <person name="Barry K."/>
            <person name="Lindquist E."/>
            <person name="Shapiro H."/>
            <person name="Bruce D."/>
            <person name="Schmutz J."/>
            <person name="Salamov A."/>
            <person name="Fey P."/>
            <person name="Gaudet P."/>
            <person name="Anjard C."/>
            <person name="Babu M.M."/>
            <person name="Basu S."/>
            <person name="Bushmanova Y."/>
            <person name="van der Wel H."/>
            <person name="Katoh-Kurasawa M."/>
            <person name="Dinh C."/>
            <person name="Coutinho P.M."/>
            <person name="Saito T."/>
            <person name="Elias M."/>
            <person name="Schaap P."/>
            <person name="Kay R.R."/>
            <person name="Henrissat B."/>
            <person name="Eichinger L."/>
            <person name="Rivero F."/>
            <person name="Putnam N.H."/>
            <person name="West C.M."/>
            <person name="Loomis W.F."/>
            <person name="Chisholm R.L."/>
            <person name="Shaulsky G."/>
            <person name="Strassmann J.E."/>
            <person name="Queller D.C."/>
            <person name="Kuspa A."/>
            <person name="Grigoriev I.V."/>
        </authorList>
    </citation>
    <scope>NUCLEOTIDE SEQUENCE [LARGE SCALE GENOMIC DNA]</scope>
    <source>
        <strain evidence="7">QSDP1</strain>
    </source>
</reference>
<dbReference type="STRING" id="5786.F1A0X5"/>
<evidence type="ECO:0000256" key="3">
    <source>
        <dbReference type="ARBA" id="ARBA00022694"/>
    </source>
</evidence>
<keyword evidence="3" id="KW-0819">tRNA processing</keyword>
<dbReference type="InParanoid" id="F1A0X5"/>
<evidence type="ECO:0000256" key="1">
    <source>
        <dbReference type="ARBA" id="ARBA00004123"/>
    </source>
</evidence>
<dbReference type="Gene3D" id="3.30.2380.10">
    <property type="entry name" value="CGI121/TPRKB"/>
    <property type="match status" value="1"/>
</dbReference>
<gene>
    <name evidence="6" type="ORF">DICPUDRAFT_158138</name>
</gene>
<dbReference type="OMA" id="ECAIANC"/>
<dbReference type="GO" id="GO:0005634">
    <property type="term" value="C:nucleus"/>
    <property type="evidence" value="ECO:0000318"/>
    <property type="project" value="GO_Central"/>
</dbReference>
<evidence type="ECO:0000256" key="2">
    <source>
        <dbReference type="ARBA" id="ARBA00005546"/>
    </source>
</evidence>
<keyword evidence="4 5" id="KW-0539">Nucleus</keyword>
<dbReference type="SUPFAM" id="SSF143870">
    <property type="entry name" value="PF0523-like"/>
    <property type="match status" value="1"/>
</dbReference>
<sequence length="183" mass="21116">MKQYPIIIYPDNNITILLFKNVENSKEIKELITNNQMECAIANCKPIYDHQQILIAATRSIGCLLEAKKPNYNINKDIINRLSPSGNYTEAFNNFGLNSDDKEFFVFLFNASEDKIKKIREVIKGEEVDISNNTINPFFDVESAKKLYKITESDLPTNLEQNDEFFEKLKRLIINNMAIKGLL</sequence>
<accession>F1A0X5</accession>
<comment type="similarity">
    <text evidence="2 5">Belongs to the CGI121/TPRKB family.</text>
</comment>
<dbReference type="Proteomes" id="UP000001064">
    <property type="component" value="Unassembled WGS sequence"/>
</dbReference>
<organism evidence="6 7">
    <name type="scientific">Dictyostelium purpureum</name>
    <name type="common">Slime mold</name>
    <dbReference type="NCBI Taxonomy" id="5786"/>
    <lineage>
        <taxon>Eukaryota</taxon>
        <taxon>Amoebozoa</taxon>
        <taxon>Evosea</taxon>
        <taxon>Eumycetozoa</taxon>
        <taxon>Dictyostelia</taxon>
        <taxon>Dictyosteliales</taxon>
        <taxon>Dictyosteliaceae</taxon>
        <taxon>Dictyostelium</taxon>
    </lineage>
</organism>
<evidence type="ECO:0008006" key="8">
    <source>
        <dbReference type="Google" id="ProtNLM"/>
    </source>
</evidence>
<name>F1A0X5_DICPU</name>
<dbReference type="GO" id="GO:0000408">
    <property type="term" value="C:EKC/KEOPS complex"/>
    <property type="evidence" value="ECO:0000318"/>
    <property type="project" value="GO_Central"/>
</dbReference>
<dbReference type="OrthoDB" id="329139at2759"/>
<dbReference type="GO" id="GO:0005829">
    <property type="term" value="C:cytosol"/>
    <property type="evidence" value="ECO:0000318"/>
    <property type="project" value="GO_Central"/>
</dbReference>
<evidence type="ECO:0000313" key="7">
    <source>
        <dbReference type="Proteomes" id="UP000001064"/>
    </source>
</evidence>
<dbReference type="AlphaFoldDB" id="F1A0X5"/>
<keyword evidence="7" id="KW-1185">Reference proteome</keyword>
<dbReference type="eggNOG" id="KOG4066">
    <property type="taxonomic scope" value="Eukaryota"/>
</dbReference>
<dbReference type="RefSeq" id="XP_003293320.1">
    <property type="nucleotide sequence ID" value="XM_003293272.1"/>
</dbReference>
<dbReference type="EMBL" id="GL871353">
    <property type="protein sequence ID" value="EGC30158.1"/>
    <property type="molecule type" value="Genomic_DNA"/>
</dbReference>
<dbReference type="PANTHER" id="PTHR15840:SF10">
    <property type="entry name" value="EKC_KEOPS COMPLEX SUBUNIT TPRKB"/>
    <property type="match status" value="1"/>
</dbReference>
<dbReference type="PANTHER" id="PTHR15840">
    <property type="entry name" value="CGI-121 FAMILY MEMBER"/>
    <property type="match status" value="1"/>
</dbReference>
<protein>
    <recommendedName>
        <fullName evidence="8">EKC/KEOPS complex subunit CGI121</fullName>
    </recommendedName>
</protein>
<evidence type="ECO:0000256" key="4">
    <source>
        <dbReference type="ARBA" id="ARBA00023242"/>
    </source>
</evidence>
<comment type="subcellular location">
    <subcellularLocation>
        <location evidence="1">Nucleus</location>
    </subcellularLocation>
</comment>
<dbReference type="Pfam" id="PF08617">
    <property type="entry name" value="CGI-121"/>
    <property type="match status" value="1"/>
</dbReference>
<dbReference type="InterPro" id="IPR013926">
    <property type="entry name" value="CGI121/TPRKB"/>
</dbReference>
<dbReference type="KEGG" id="dpp:DICPUDRAFT_158138"/>
<proteinExistence type="inferred from homology"/>
<dbReference type="InterPro" id="IPR036504">
    <property type="entry name" value="CGI121/TPRKB_sf"/>
</dbReference>